<dbReference type="SMART" id="SM00406">
    <property type="entry name" value="IGv"/>
    <property type="match status" value="1"/>
</dbReference>
<keyword evidence="1" id="KW-0391">Immunity</keyword>
<evidence type="ECO:0000256" key="1">
    <source>
        <dbReference type="ARBA" id="ARBA00022859"/>
    </source>
</evidence>
<dbReference type="InterPro" id="IPR013106">
    <property type="entry name" value="Ig_V-set"/>
</dbReference>
<evidence type="ECO:0000313" key="6">
    <source>
        <dbReference type="Proteomes" id="UP000694413"/>
    </source>
</evidence>
<evidence type="ECO:0000259" key="4">
    <source>
        <dbReference type="SMART" id="SM00406"/>
    </source>
</evidence>
<protein>
    <recommendedName>
        <fullName evidence="4">Immunoglobulin V-set domain-containing protein</fullName>
    </recommendedName>
</protein>
<dbReference type="InterPro" id="IPR036179">
    <property type="entry name" value="Ig-like_dom_sf"/>
</dbReference>
<evidence type="ECO:0000256" key="2">
    <source>
        <dbReference type="ARBA" id="ARBA00023130"/>
    </source>
</evidence>
<keyword evidence="3" id="KW-1280">Immunoglobulin</keyword>
<proteinExistence type="predicted"/>
<dbReference type="Pfam" id="PF07686">
    <property type="entry name" value="V-set"/>
    <property type="match status" value="1"/>
</dbReference>
<evidence type="ECO:0000256" key="3">
    <source>
        <dbReference type="ARBA" id="ARBA00043265"/>
    </source>
</evidence>
<organism evidence="5 6">
    <name type="scientific">Zonotrichia albicollis</name>
    <name type="common">White-throated sparrow</name>
    <name type="synonym">Fringilla albicollis</name>
    <dbReference type="NCBI Taxonomy" id="44394"/>
    <lineage>
        <taxon>Eukaryota</taxon>
        <taxon>Metazoa</taxon>
        <taxon>Chordata</taxon>
        <taxon>Craniata</taxon>
        <taxon>Vertebrata</taxon>
        <taxon>Euteleostomi</taxon>
        <taxon>Archelosauria</taxon>
        <taxon>Archosauria</taxon>
        <taxon>Dinosauria</taxon>
        <taxon>Saurischia</taxon>
        <taxon>Theropoda</taxon>
        <taxon>Coelurosauria</taxon>
        <taxon>Aves</taxon>
        <taxon>Neognathae</taxon>
        <taxon>Neoaves</taxon>
        <taxon>Telluraves</taxon>
        <taxon>Australaves</taxon>
        <taxon>Passeriformes</taxon>
        <taxon>Passerellidae</taxon>
        <taxon>Zonotrichia</taxon>
    </lineage>
</organism>
<keyword evidence="6" id="KW-1185">Reference proteome</keyword>
<dbReference type="CDD" id="cd00099">
    <property type="entry name" value="IgV"/>
    <property type="match status" value="1"/>
</dbReference>
<dbReference type="PANTHER" id="PTHR23266">
    <property type="entry name" value="IMMUNOGLOBULIN HEAVY CHAIN"/>
    <property type="match status" value="1"/>
</dbReference>
<accession>A0A8D2MAR2</accession>
<dbReference type="Gene3D" id="2.60.40.10">
    <property type="entry name" value="Immunoglobulins"/>
    <property type="match status" value="1"/>
</dbReference>
<sequence>LSCRGDCGSFLLSAAVTGQVALEQQPREVTVNYLMYWYRQGPRGSLEWICRDSYSYGEGFQDRFKARKDSSQNSYTLQILAAEPGDAATYYFSGHGISTAWDLY</sequence>
<dbReference type="AlphaFoldDB" id="A0A8D2MAR2"/>
<keyword evidence="2" id="KW-1064">Adaptive immunity</keyword>
<dbReference type="Proteomes" id="UP000694413">
    <property type="component" value="Unassembled WGS sequence"/>
</dbReference>
<name>A0A8D2MAR2_ZONAL</name>
<dbReference type="GO" id="GO:0019814">
    <property type="term" value="C:immunoglobulin complex"/>
    <property type="evidence" value="ECO:0007669"/>
    <property type="project" value="UniProtKB-KW"/>
</dbReference>
<reference evidence="5" key="1">
    <citation type="submission" date="2025-08" db="UniProtKB">
        <authorList>
            <consortium name="Ensembl"/>
        </authorList>
    </citation>
    <scope>IDENTIFICATION</scope>
</reference>
<dbReference type="InterPro" id="IPR050199">
    <property type="entry name" value="IgHV"/>
</dbReference>
<dbReference type="GO" id="GO:0002250">
    <property type="term" value="P:adaptive immune response"/>
    <property type="evidence" value="ECO:0007669"/>
    <property type="project" value="UniProtKB-KW"/>
</dbReference>
<reference evidence="5" key="2">
    <citation type="submission" date="2025-09" db="UniProtKB">
        <authorList>
            <consortium name="Ensembl"/>
        </authorList>
    </citation>
    <scope>IDENTIFICATION</scope>
</reference>
<feature type="domain" description="Immunoglobulin V-set" evidence="4">
    <location>
        <begin position="13"/>
        <end position="94"/>
    </location>
</feature>
<dbReference type="SUPFAM" id="SSF48726">
    <property type="entry name" value="Immunoglobulin"/>
    <property type="match status" value="1"/>
</dbReference>
<evidence type="ECO:0000313" key="5">
    <source>
        <dbReference type="Ensembl" id="ENSZALP00000005773.1"/>
    </source>
</evidence>
<dbReference type="Ensembl" id="ENSZALT00000008511.1">
    <property type="protein sequence ID" value="ENSZALP00000005773.1"/>
    <property type="gene ID" value="ENSZALG00000005353.1"/>
</dbReference>
<dbReference type="GO" id="GO:0005576">
    <property type="term" value="C:extracellular region"/>
    <property type="evidence" value="ECO:0007669"/>
    <property type="project" value="UniProtKB-ARBA"/>
</dbReference>
<dbReference type="InterPro" id="IPR013783">
    <property type="entry name" value="Ig-like_fold"/>
</dbReference>